<name>A0A841ENY4_9BACT</name>
<dbReference type="EMBL" id="JACHKT010000026">
    <property type="protein sequence ID" value="MBB6004626.1"/>
    <property type="molecule type" value="Genomic_DNA"/>
</dbReference>
<evidence type="ECO:0008006" key="3">
    <source>
        <dbReference type="Google" id="ProtNLM"/>
    </source>
</evidence>
<keyword evidence="2" id="KW-1185">Reference proteome</keyword>
<dbReference type="AlphaFoldDB" id="A0A841ENY4"/>
<evidence type="ECO:0000313" key="2">
    <source>
        <dbReference type="Proteomes" id="UP000524404"/>
    </source>
</evidence>
<organism evidence="1 2">
    <name type="scientific">Arcicella rosea</name>
    <dbReference type="NCBI Taxonomy" id="502909"/>
    <lineage>
        <taxon>Bacteria</taxon>
        <taxon>Pseudomonadati</taxon>
        <taxon>Bacteroidota</taxon>
        <taxon>Cytophagia</taxon>
        <taxon>Cytophagales</taxon>
        <taxon>Flectobacillaceae</taxon>
        <taxon>Arcicella</taxon>
    </lineage>
</organism>
<sequence length="263" mass="30078">MKKVLLGFTILSLLGSCSTYKPFTSTVKPEEIKQIGIFPSLNVLTFKDADEKSKINEIAKQLSQNLAVKTKDKTESVLNLAEVSYKHISLNDEEAHILDNELSRYITTFNKLESINSSHLPEILNTQKNRDLFNNMAVTDSVVNILEKNNLRYALSIITLGITRTPIGDAERRLNNTIGFVIASSFVALTGTGFWRNELPYTNSMYAVILDAKEKRLAFFKYKTELIDPLNEKLTTAQLYSCFEDYWIWYHPEAQRHLKITKK</sequence>
<protein>
    <recommendedName>
        <fullName evidence="3">Lipoprotein</fullName>
    </recommendedName>
</protein>
<dbReference type="Proteomes" id="UP000524404">
    <property type="component" value="Unassembled WGS sequence"/>
</dbReference>
<evidence type="ECO:0000313" key="1">
    <source>
        <dbReference type="EMBL" id="MBB6004626.1"/>
    </source>
</evidence>
<comment type="caution">
    <text evidence="1">The sequence shown here is derived from an EMBL/GenBank/DDBJ whole genome shotgun (WGS) entry which is preliminary data.</text>
</comment>
<proteinExistence type="predicted"/>
<accession>A0A841ENY4</accession>
<reference evidence="1 2" key="1">
    <citation type="submission" date="2020-08" db="EMBL/GenBank/DDBJ databases">
        <title>Functional genomics of gut bacteria from endangered species of beetles.</title>
        <authorList>
            <person name="Carlos-Shanley C."/>
        </authorList>
    </citation>
    <scope>NUCLEOTIDE SEQUENCE [LARGE SCALE GENOMIC DNA]</scope>
    <source>
        <strain evidence="1 2">S00070</strain>
    </source>
</reference>
<dbReference type="RefSeq" id="WP_184135743.1">
    <property type="nucleotide sequence ID" value="NZ_JACHKT010000026.1"/>
</dbReference>
<dbReference type="PROSITE" id="PS51257">
    <property type="entry name" value="PROKAR_LIPOPROTEIN"/>
    <property type="match status" value="1"/>
</dbReference>
<gene>
    <name evidence="1" type="ORF">HNP25_003292</name>
</gene>